<accession>A0A2C9M6M6</accession>
<feature type="compositionally biased region" description="Basic and acidic residues" evidence="1">
    <location>
        <begin position="30"/>
        <end position="46"/>
    </location>
</feature>
<feature type="compositionally biased region" description="Basic and acidic residues" evidence="1">
    <location>
        <begin position="1"/>
        <end position="13"/>
    </location>
</feature>
<organism evidence="2 3">
    <name type="scientific">Biomphalaria glabrata</name>
    <name type="common">Bloodfluke planorb</name>
    <name type="synonym">Freshwater snail</name>
    <dbReference type="NCBI Taxonomy" id="6526"/>
    <lineage>
        <taxon>Eukaryota</taxon>
        <taxon>Metazoa</taxon>
        <taxon>Spiralia</taxon>
        <taxon>Lophotrochozoa</taxon>
        <taxon>Mollusca</taxon>
        <taxon>Gastropoda</taxon>
        <taxon>Heterobranchia</taxon>
        <taxon>Euthyneura</taxon>
        <taxon>Panpulmonata</taxon>
        <taxon>Hygrophila</taxon>
        <taxon>Lymnaeoidea</taxon>
        <taxon>Planorbidae</taxon>
        <taxon>Biomphalaria</taxon>
    </lineage>
</organism>
<dbReference type="KEGG" id="bgt:106053565"/>
<reference evidence="2" key="1">
    <citation type="submission" date="2020-05" db="UniProtKB">
        <authorList>
            <consortium name="EnsemblMetazoa"/>
        </authorList>
    </citation>
    <scope>IDENTIFICATION</scope>
    <source>
        <strain evidence="2">BB02</strain>
    </source>
</reference>
<name>A0A2C9M6M6_BIOGL</name>
<dbReference type="EnsemblMetazoa" id="BGLB039182-RA">
    <property type="protein sequence ID" value="BGLB039182-PA"/>
    <property type="gene ID" value="BGLB039182"/>
</dbReference>
<evidence type="ECO:0000256" key="1">
    <source>
        <dbReference type="SAM" id="MobiDB-lite"/>
    </source>
</evidence>
<sequence length="272" mass="30318">MNEDKNNETDRAKVTSKLDLATSNKSSSGSEDKVKNNHSVRSDTNKKSGAATDRHKKVKQRQSQIPKEPTQITSQPKDAQEAPASNVDQSDVSNLIPPSGDGDFAKKKTNFKKQLTPDLHHSDDNTNNSSPIPQLLPPPAPPPPKKTQNGSEKKEMIPITTSDHVNHEKSAGKFIIETQDLLSQKRNLRKVNRSSEYNPVTLTRMDMFEKEYEKYGTSPPEYFPLHLVRTVITSQNLSADLVTLNFNGIDQLTDYLFPLLMGGGTTPNTYFN</sequence>
<evidence type="ECO:0000313" key="3">
    <source>
        <dbReference type="Proteomes" id="UP000076420"/>
    </source>
</evidence>
<dbReference type="VEuPathDB" id="VectorBase:BGLAX_030914"/>
<evidence type="ECO:0000313" key="2">
    <source>
        <dbReference type="EnsemblMetazoa" id="BGLB039182-PA"/>
    </source>
</evidence>
<feature type="compositionally biased region" description="Pro residues" evidence="1">
    <location>
        <begin position="134"/>
        <end position="145"/>
    </location>
</feature>
<dbReference type="Proteomes" id="UP000076420">
    <property type="component" value="Unassembled WGS sequence"/>
</dbReference>
<gene>
    <name evidence="2" type="primary">106053565</name>
</gene>
<protein>
    <submittedName>
        <fullName evidence="2">Uncharacterized protein</fullName>
    </submittedName>
</protein>
<dbReference type="VEuPathDB" id="VectorBase:BGLB039182"/>
<dbReference type="AlphaFoldDB" id="A0A2C9M6M6"/>
<proteinExistence type="predicted"/>
<feature type="region of interest" description="Disordered" evidence="1">
    <location>
        <begin position="1"/>
        <end position="153"/>
    </location>
</feature>
<feature type="compositionally biased region" description="Polar residues" evidence="1">
    <location>
        <begin position="61"/>
        <end position="77"/>
    </location>
</feature>